<feature type="compositionally biased region" description="Polar residues" evidence="1">
    <location>
        <begin position="287"/>
        <end position="305"/>
    </location>
</feature>
<dbReference type="InterPro" id="IPR051109">
    <property type="entry name" value="MAM_complex_regulator"/>
</dbReference>
<dbReference type="InterPro" id="IPR036034">
    <property type="entry name" value="PDZ_sf"/>
</dbReference>
<dbReference type="PROSITE" id="PS50106">
    <property type="entry name" value="PDZ"/>
    <property type="match status" value="2"/>
</dbReference>
<dbReference type="InterPro" id="IPR001478">
    <property type="entry name" value="PDZ"/>
</dbReference>
<dbReference type="PANTHER" id="PTHR14063">
    <property type="entry name" value="PROTEIN LIN-7 HOMOLOG"/>
    <property type="match status" value="1"/>
</dbReference>
<feature type="compositionally biased region" description="Basic and acidic residues" evidence="1">
    <location>
        <begin position="343"/>
        <end position="352"/>
    </location>
</feature>
<feature type="compositionally biased region" description="Low complexity" evidence="1">
    <location>
        <begin position="30"/>
        <end position="46"/>
    </location>
</feature>
<feature type="region of interest" description="Disordered" evidence="1">
    <location>
        <begin position="1"/>
        <end position="46"/>
    </location>
</feature>
<dbReference type="SUPFAM" id="SSF50156">
    <property type="entry name" value="PDZ domain-like"/>
    <property type="match status" value="2"/>
</dbReference>
<dbReference type="AlphaFoldDB" id="A0A9P0BEZ4"/>
<protein>
    <recommendedName>
        <fullName evidence="2">PDZ domain-containing protein</fullName>
    </recommendedName>
</protein>
<feature type="domain" description="PDZ" evidence="2">
    <location>
        <begin position="615"/>
        <end position="689"/>
    </location>
</feature>
<dbReference type="Gene3D" id="2.30.42.10">
    <property type="match status" value="2"/>
</dbReference>
<dbReference type="CDD" id="cd00136">
    <property type="entry name" value="PDZ_canonical"/>
    <property type="match status" value="1"/>
</dbReference>
<feature type="region of interest" description="Disordered" evidence="1">
    <location>
        <begin position="70"/>
        <end position="93"/>
    </location>
</feature>
<feature type="region of interest" description="Disordered" evidence="1">
    <location>
        <begin position="249"/>
        <end position="318"/>
    </location>
</feature>
<dbReference type="OrthoDB" id="6022711at2759"/>
<evidence type="ECO:0000256" key="1">
    <source>
        <dbReference type="SAM" id="MobiDB-lite"/>
    </source>
</evidence>
<evidence type="ECO:0000313" key="4">
    <source>
        <dbReference type="Proteomes" id="UP001154078"/>
    </source>
</evidence>
<feature type="compositionally biased region" description="Polar residues" evidence="1">
    <location>
        <begin position="11"/>
        <end position="29"/>
    </location>
</feature>
<keyword evidence="4" id="KW-1185">Reference proteome</keyword>
<dbReference type="Pfam" id="PF00595">
    <property type="entry name" value="PDZ"/>
    <property type="match status" value="2"/>
</dbReference>
<feature type="region of interest" description="Disordered" evidence="1">
    <location>
        <begin position="332"/>
        <end position="356"/>
    </location>
</feature>
<feature type="compositionally biased region" description="Polar residues" evidence="1">
    <location>
        <begin position="271"/>
        <end position="280"/>
    </location>
</feature>
<feature type="compositionally biased region" description="Basic residues" evidence="1">
    <location>
        <begin position="332"/>
        <end position="342"/>
    </location>
</feature>
<feature type="domain" description="PDZ" evidence="2">
    <location>
        <begin position="411"/>
        <end position="495"/>
    </location>
</feature>
<dbReference type="EMBL" id="OV121139">
    <property type="protein sequence ID" value="CAH0561811.1"/>
    <property type="molecule type" value="Genomic_DNA"/>
</dbReference>
<accession>A0A9P0BEZ4</accession>
<dbReference type="SMART" id="SM00228">
    <property type="entry name" value="PDZ"/>
    <property type="match status" value="2"/>
</dbReference>
<evidence type="ECO:0000259" key="2">
    <source>
        <dbReference type="PROSITE" id="PS50106"/>
    </source>
</evidence>
<name>A0A9P0BEZ4_BRAAE</name>
<dbReference type="Proteomes" id="UP001154078">
    <property type="component" value="Chromosome 8"/>
</dbReference>
<organism evidence="3 4">
    <name type="scientific">Brassicogethes aeneus</name>
    <name type="common">Rape pollen beetle</name>
    <name type="synonym">Meligethes aeneus</name>
    <dbReference type="NCBI Taxonomy" id="1431903"/>
    <lineage>
        <taxon>Eukaryota</taxon>
        <taxon>Metazoa</taxon>
        <taxon>Ecdysozoa</taxon>
        <taxon>Arthropoda</taxon>
        <taxon>Hexapoda</taxon>
        <taxon>Insecta</taxon>
        <taxon>Pterygota</taxon>
        <taxon>Neoptera</taxon>
        <taxon>Endopterygota</taxon>
        <taxon>Coleoptera</taxon>
        <taxon>Polyphaga</taxon>
        <taxon>Cucujiformia</taxon>
        <taxon>Nitidulidae</taxon>
        <taxon>Meligethinae</taxon>
        <taxon>Brassicogethes</taxon>
    </lineage>
</organism>
<proteinExistence type="predicted"/>
<dbReference type="CDD" id="cd06759">
    <property type="entry name" value="PDZ3_PDZD2-PDZ1_hPro-IL-16-like"/>
    <property type="match status" value="1"/>
</dbReference>
<reference evidence="3" key="1">
    <citation type="submission" date="2021-12" db="EMBL/GenBank/DDBJ databases">
        <authorList>
            <person name="King R."/>
        </authorList>
    </citation>
    <scope>NUCLEOTIDE SEQUENCE</scope>
</reference>
<feature type="region of interest" description="Disordered" evidence="1">
    <location>
        <begin position="129"/>
        <end position="153"/>
    </location>
</feature>
<evidence type="ECO:0000313" key="3">
    <source>
        <dbReference type="EMBL" id="CAH0561811.1"/>
    </source>
</evidence>
<sequence>MRLFKRRCSDPNPQLVSLSPLSESDNLSKSSRQPSSESITESSKSSIATWSKMVGQKWDQIKRSNSSELLQVNTGRKKHWSPSKSQDGGKKISRVESLKNVITNSDMEEATLRNISQTDLRKVYDLYKNVNPSEHNSDRTTRNKRRVKSTSDNLELSQQQLLDYLMLMQPDAHELDKIFTEINENPKSRNKLDIVNEEKNNSKPSRFRMRNIFGLRSSSKSDDESDFKPSRILTSTGSLTSLTNFIIPSRRHSNNSPVMSAKIKSDESGYGSDSTRTASIDSPRGSIKSQNSDIKDNNNLPSKNNAYHDDTDTAEEDDETIIVKPKKFGRSIKKLTNKKRSRSHSEENDTFSRRKSIRLKKSPSKVEKFKVSIEDLSQTCCDKLNKLKLNAEMKINKPKESCKIFEREFKCVRLVLEKNESIGIIISPRENGSNVSYTIVSMTPRSAAERNGNLRLGDEVIKLNGVRIKNTPYTFAEKHLAAINNELEIVVSRLPSNNNKTTKTYKRSSSSSVLEMPVLKYSSKPDYLAPIKVEFTKSTGRLVNLSEITSKHDNVESRVTFTEKKDDVFKKPYDKSKNTKPVTGMRKFSYTSDTPIKLNNDQINAKQQKSATSKIINFNKGPGYKSLGFSVVGGKDSPRGPMGIYVKTIFQQGQAAESGELKEGDELLSINGQSFKGLSHHEAVALFKNIKFGEVLIEVVKRTSFNKFSSSL</sequence>
<gene>
    <name evidence="3" type="ORF">MELIAE_LOCUS11136</name>
</gene>